<dbReference type="RefSeq" id="WP_097009737.1">
    <property type="nucleotide sequence ID" value="NZ_OBEJ01000004.1"/>
</dbReference>
<dbReference type="InterPro" id="IPR050177">
    <property type="entry name" value="Lipid_A_modif_metabolic_enz"/>
</dbReference>
<dbReference type="InterPro" id="IPR001509">
    <property type="entry name" value="Epimerase_deHydtase"/>
</dbReference>
<dbReference type="Pfam" id="PF01370">
    <property type="entry name" value="Epimerase"/>
    <property type="match status" value="1"/>
</dbReference>
<gene>
    <name evidence="2" type="ORF">SAMN06269185_2839</name>
</gene>
<dbReference type="Proteomes" id="UP000219453">
    <property type="component" value="Unassembled WGS sequence"/>
</dbReference>
<reference evidence="2 3" key="1">
    <citation type="submission" date="2017-09" db="EMBL/GenBank/DDBJ databases">
        <authorList>
            <person name="Ehlers B."/>
            <person name="Leendertz F.H."/>
        </authorList>
    </citation>
    <scope>NUCLEOTIDE SEQUENCE [LARGE SCALE GENOMIC DNA]</scope>
    <source>
        <strain evidence="2 3">DSM 27208</strain>
    </source>
</reference>
<dbReference type="Gene3D" id="3.90.25.10">
    <property type="entry name" value="UDP-galactose 4-epimerase, domain 1"/>
    <property type="match status" value="1"/>
</dbReference>
<dbReference type="Gene3D" id="3.40.50.720">
    <property type="entry name" value="NAD(P)-binding Rossmann-like Domain"/>
    <property type="match status" value="1"/>
</dbReference>
<dbReference type="EMBL" id="OBEJ01000004">
    <property type="protein sequence ID" value="SNZ16987.1"/>
    <property type="molecule type" value="Genomic_DNA"/>
</dbReference>
<dbReference type="PANTHER" id="PTHR43245:SF13">
    <property type="entry name" value="UDP-D-APIOSE_UDP-D-XYLOSE SYNTHASE 2"/>
    <property type="match status" value="1"/>
</dbReference>
<evidence type="ECO:0000313" key="3">
    <source>
        <dbReference type="Proteomes" id="UP000219453"/>
    </source>
</evidence>
<evidence type="ECO:0000313" key="2">
    <source>
        <dbReference type="EMBL" id="SNZ16987.1"/>
    </source>
</evidence>
<feature type="domain" description="NAD-dependent epimerase/dehydratase" evidence="1">
    <location>
        <begin position="23"/>
        <end position="252"/>
    </location>
</feature>
<protein>
    <submittedName>
        <fullName evidence="2">UDP-glucose 4-epimerase</fullName>
    </submittedName>
</protein>
<sequence length="317" mass="33641">MAQRHDARRRGADGFPELSGRTVLVTGGAGFVGSHLVDALVDENEVRVLDDLSSGRPERVPAGVELIEGDVRDADALGWAVSDADIVFHQAGLVSVDRSVTAPVESHETNVAATVKLLDLAREEGARVVLASSCAIYGEPDSVPVAETDAKTPTSPYAADKLAIDHYARIYDDCYDVDVVPLRYFNVYGPRQAGGDYSGVVKAFLDQARAGEPITVHGDGEQTRDFVHVSDVVRANLAAATVDETGRAFNVGTGRSTSVRELAETVRSAVGSNSEIVHTEPRAADVRHSCADVTRARDGLGFEATVSLENGLATLTE</sequence>
<name>A0A285P6T5_NATPI</name>
<dbReference type="InterPro" id="IPR036291">
    <property type="entry name" value="NAD(P)-bd_dom_sf"/>
</dbReference>
<organism evidence="2 3">
    <name type="scientific">Natronoarchaeum philippinense</name>
    <dbReference type="NCBI Taxonomy" id="558529"/>
    <lineage>
        <taxon>Archaea</taxon>
        <taxon>Methanobacteriati</taxon>
        <taxon>Methanobacteriota</taxon>
        <taxon>Stenosarchaea group</taxon>
        <taxon>Halobacteria</taxon>
        <taxon>Halobacteriales</taxon>
        <taxon>Natronoarchaeaceae</taxon>
    </lineage>
</organism>
<dbReference type="OrthoDB" id="4907at2157"/>
<evidence type="ECO:0000259" key="1">
    <source>
        <dbReference type="Pfam" id="PF01370"/>
    </source>
</evidence>
<dbReference type="PRINTS" id="PR01713">
    <property type="entry name" value="NUCEPIMERASE"/>
</dbReference>
<dbReference type="SUPFAM" id="SSF51735">
    <property type="entry name" value="NAD(P)-binding Rossmann-fold domains"/>
    <property type="match status" value="1"/>
</dbReference>
<keyword evidence="3" id="KW-1185">Reference proteome</keyword>
<accession>A0A285P6T5</accession>
<dbReference type="PANTHER" id="PTHR43245">
    <property type="entry name" value="BIFUNCTIONAL POLYMYXIN RESISTANCE PROTEIN ARNA"/>
    <property type="match status" value="1"/>
</dbReference>
<proteinExistence type="predicted"/>
<dbReference type="AlphaFoldDB" id="A0A285P6T5"/>